<gene>
    <name evidence="1" type="ORF">SLS63_011121</name>
</gene>
<dbReference type="Proteomes" id="UP001430848">
    <property type="component" value="Unassembled WGS sequence"/>
</dbReference>
<protein>
    <recommendedName>
        <fullName evidence="3">Regulatory protein alcR</fullName>
    </recommendedName>
</protein>
<evidence type="ECO:0000313" key="1">
    <source>
        <dbReference type="EMBL" id="KAK7716063.1"/>
    </source>
</evidence>
<evidence type="ECO:0000313" key="2">
    <source>
        <dbReference type="Proteomes" id="UP001430848"/>
    </source>
</evidence>
<comment type="caution">
    <text evidence="1">The sequence shown here is derived from an EMBL/GenBank/DDBJ whole genome shotgun (WGS) entry which is preliminary data.</text>
</comment>
<reference evidence="1 2" key="1">
    <citation type="submission" date="2024-02" db="EMBL/GenBank/DDBJ databases">
        <title>De novo assembly and annotation of 12 fungi associated with fruit tree decline syndrome in Ontario, Canada.</title>
        <authorList>
            <person name="Sulman M."/>
            <person name="Ellouze W."/>
            <person name="Ilyukhin E."/>
        </authorList>
    </citation>
    <scope>NUCLEOTIDE SEQUENCE [LARGE SCALE GENOMIC DNA]</scope>
    <source>
        <strain evidence="1 2">M169</strain>
    </source>
</reference>
<sequence>MMKIYHDVMEGALSCWLVEHTCPYKSLPSTPSSTSSDSQQQFGAFQNMQTDWGPDWSNRVYRRVVRLDRMATSLGLKKLSAADERKVAHALNSSVMAFTAQWAQSSERSKARWSAGDSLDLSHIFQPPEPDLEEEFDRTLQKSFWNQARRALDDCSEIDSFRVVFAEIIFGLTQKYAEKFAQHPVHPGEGRNVDTSEAVEEILRDDSQQIWLERATRRLHVLRRRVELHDRNLRMKEDKGHRRCDDESKKTIDLLFWLAVMFDTISAAMTERPLTVSDEDSGSVAFTQSSSPVTADVAKQWNNILSKDQQTKVAGLRLPLADEIIAQELIDAAPVKVLLYRKVTRLQSLIARDVDGETIQDAIEDSLMVYRHWDRLYQPLFTDCIHHHLTLSARIQSWYVCLLGHWLLATLLMADLIECVDQQASRVEFGSWARTKTREARHIRSASVRMISDLAKASTPRHDDYGELVNFHHAAVKK</sequence>
<name>A0ABR1NUY5_DIAER</name>
<keyword evidence="2" id="KW-1185">Reference proteome</keyword>
<evidence type="ECO:0008006" key="3">
    <source>
        <dbReference type="Google" id="ProtNLM"/>
    </source>
</evidence>
<dbReference type="EMBL" id="JAKNSF020000100">
    <property type="protein sequence ID" value="KAK7716063.1"/>
    <property type="molecule type" value="Genomic_DNA"/>
</dbReference>
<organism evidence="1 2">
    <name type="scientific">Diaporthe eres</name>
    <name type="common">Phomopsis oblonga</name>
    <dbReference type="NCBI Taxonomy" id="83184"/>
    <lineage>
        <taxon>Eukaryota</taxon>
        <taxon>Fungi</taxon>
        <taxon>Dikarya</taxon>
        <taxon>Ascomycota</taxon>
        <taxon>Pezizomycotina</taxon>
        <taxon>Sordariomycetes</taxon>
        <taxon>Sordariomycetidae</taxon>
        <taxon>Diaporthales</taxon>
        <taxon>Diaporthaceae</taxon>
        <taxon>Diaporthe</taxon>
        <taxon>Diaporthe eres species complex</taxon>
    </lineage>
</organism>
<proteinExistence type="predicted"/>
<accession>A0ABR1NUY5</accession>